<dbReference type="RefSeq" id="WP_212991202.1">
    <property type="nucleotide sequence ID" value="NZ_BAABEA010000002.1"/>
</dbReference>
<keyword evidence="2" id="KW-1185">Reference proteome</keyword>
<sequence length="119" mass="12489">MSRGGLRTDDELLTVDVAEVVADALRTADPARQLLISAATPAAVQAVRAGVQPASLRFLAEVVRRGGIAFAAGLPEPMPTPEQTGVVGPWLVVAHGDDQVFARWLDAVAAIIEARLSRP</sequence>
<reference evidence="1" key="1">
    <citation type="submission" date="2021-03" db="EMBL/GenBank/DDBJ databases">
        <title>Whole genome shotgun sequence of Actinoplanes auranticolor NBRC 12245.</title>
        <authorList>
            <person name="Komaki H."/>
            <person name="Tamura T."/>
        </authorList>
    </citation>
    <scope>NUCLEOTIDE SEQUENCE</scope>
    <source>
        <strain evidence="1">NBRC 12245</strain>
    </source>
</reference>
<dbReference type="AlphaFoldDB" id="A0A919SLA6"/>
<dbReference type="Proteomes" id="UP000681340">
    <property type="component" value="Unassembled WGS sequence"/>
</dbReference>
<comment type="caution">
    <text evidence="1">The sequence shown here is derived from an EMBL/GenBank/DDBJ whole genome shotgun (WGS) entry which is preliminary data.</text>
</comment>
<organism evidence="1 2">
    <name type="scientific">Actinoplanes auranticolor</name>
    <dbReference type="NCBI Taxonomy" id="47988"/>
    <lineage>
        <taxon>Bacteria</taxon>
        <taxon>Bacillati</taxon>
        <taxon>Actinomycetota</taxon>
        <taxon>Actinomycetes</taxon>
        <taxon>Micromonosporales</taxon>
        <taxon>Micromonosporaceae</taxon>
        <taxon>Actinoplanes</taxon>
    </lineage>
</organism>
<proteinExistence type="predicted"/>
<protein>
    <submittedName>
        <fullName evidence="1">Uncharacterized protein</fullName>
    </submittedName>
</protein>
<dbReference type="EMBL" id="BOQL01000042">
    <property type="protein sequence ID" value="GIM72783.1"/>
    <property type="molecule type" value="Genomic_DNA"/>
</dbReference>
<name>A0A919SLA6_9ACTN</name>
<accession>A0A919SLA6</accession>
<evidence type="ECO:0000313" key="1">
    <source>
        <dbReference type="EMBL" id="GIM72783.1"/>
    </source>
</evidence>
<evidence type="ECO:0000313" key="2">
    <source>
        <dbReference type="Proteomes" id="UP000681340"/>
    </source>
</evidence>
<gene>
    <name evidence="1" type="ORF">Aau02nite_52810</name>
</gene>